<evidence type="ECO:0000313" key="6">
    <source>
        <dbReference type="EMBL" id="KAG2501697.1"/>
    </source>
</evidence>
<feature type="region of interest" description="Disordered" evidence="4">
    <location>
        <begin position="1222"/>
        <end position="1249"/>
    </location>
</feature>
<feature type="region of interest" description="Disordered" evidence="4">
    <location>
        <begin position="1032"/>
        <end position="1051"/>
    </location>
</feature>
<evidence type="ECO:0000256" key="4">
    <source>
        <dbReference type="SAM" id="MobiDB-lite"/>
    </source>
</evidence>
<feature type="region of interest" description="Disordered" evidence="4">
    <location>
        <begin position="568"/>
        <end position="604"/>
    </location>
</feature>
<protein>
    <recommendedName>
        <fullName evidence="5">Exocyst complex component EXOC2/Sec5 N-terminal domain-containing protein</fullName>
    </recommendedName>
</protein>
<dbReference type="Pfam" id="PF15469">
    <property type="entry name" value="Sec5"/>
    <property type="match status" value="1"/>
</dbReference>
<organism evidence="6 7">
    <name type="scientific">Edaphochlamys debaryana</name>
    <dbReference type="NCBI Taxonomy" id="47281"/>
    <lineage>
        <taxon>Eukaryota</taxon>
        <taxon>Viridiplantae</taxon>
        <taxon>Chlorophyta</taxon>
        <taxon>core chlorophytes</taxon>
        <taxon>Chlorophyceae</taxon>
        <taxon>CS clade</taxon>
        <taxon>Chlamydomonadales</taxon>
        <taxon>Chlamydomonadales incertae sedis</taxon>
        <taxon>Edaphochlamys</taxon>
    </lineage>
</organism>
<keyword evidence="2" id="KW-0813">Transport</keyword>
<evidence type="ECO:0000256" key="3">
    <source>
        <dbReference type="ARBA" id="ARBA00022483"/>
    </source>
</evidence>
<feature type="compositionally biased region" description="Acidic residues" evidence="4">
    <location>
        <begin position="59"/>
        <end position="69"/>
    </location>
</feature>
<feature type="region of interest" description="Disordered" evidence="4">
    <location>
        <begin position="630"/>
        <end position="663"/>
    </location>
</feature>
<feature type="compositionally biased region" description="Pro residues" evidence="4">
    <location>
        <begin position="1357"/>
        <end position="1369"/>
    </location>
</feature>
<evidence type="ECO:0000313" key="7">
    <source>
        <dbReference type="Proteomes" id="UP000612055"/>
    </source>
</evidence>
<dbReference type="GO" id="GO:0006893">
    <property type="term" value="P:Golgi to plasma membrane transport"/>
    <property type="evidence" value="ECO:0007669"/>
    <property type="project" value="InterPro"/>
</dbReference>
<dbReference type="OrthoDB" id="26242at2759"/>
<dbReference type="InterPro" id="IPR039481">
    <property type="entry name" value="EXOC2/Sec5_N_dom"/>
</dbReference>
<dbReference type="EMBL" id="JAEHOE010000001">
    <property type="protein sequence ID" value="KAG2501697.1"/>
    <property type="molecule type" value="Genomic_DNA"/>
</dbReference>
<evidence type="ECO:0000259" key="5">
    <source>
        <dbReference type="Pfam" id="PF15469"/>
    </source>
</evidence>
<keyword evidence="3" id="KW-0268">Exocytosis</keyword>
<evidence type="ECO:0000256" key="2">
    <source>
        <dbReference type="ARBA" id="ARBA00022448"/>
    </source>
</evidence>
<feature type="compositionally biased region" description="Acidic residues" evidence="4">
    <location>
        <begin position="654"/>
        <end position="663"/>
    </location>
</feature>
<feature type="region of interest" description="Disordered" evidence="4">
    <location>
        <begin position="1357"/>
        <end position="1479"/>
    </location>
</feature>
<feature type="region of interest" description="Disordered" evidence="4">
    <location>
        <begin position="1"/>
        <end position="97"/>
    </location>
</feature>
<feature type="compositionally biased region" description="Gly residues" evidence="4">
    <location>
        <begin position="320"/>
        <end position="331"/>
    </location>
</feature>
<dbReference type="GO" id="GO:0006887">
    <property type="term" value="P:exocytosis"/>
    <property type="evidence" value="ECO:0007669"/>
    <property type="project" value="UniProtKB-KW"/>
</dbReference>
<feature type="region of interest" description="Disordered" evidence="4">
    <location>
        <begin position="320"/>
        <end position="340"/>
    </location>
</feature>
<gene>
    <name evidence="6" type="ORF">HYH03_000199</name>
</gene>
<feature type="compositionally biased region" description="Gly residues" evidence="4">
    <location>
        <begin position="587"/>
        <end position="597"/>
    </location>
</feature>
<dbReference type="PANTHER" id="PTHR13043:SF1">
    <property type="entry name" value="EXOCYST COMPLEX COMPONENT 2"/>
    <property type="match status" value="1"/>
</dbReference>
<keyword evidence="7" id="KW-1185">Reference proteome</keyword>
<feature type="domain" description="Exocyst complex component EXOC2/Sec5 N-terminal" evidence="5">
    <location>
        <begin position="233"/>
        <end position="440"/>
    </location>
</feature>
<accession>A0A835YH35</accession>
<feature type="compositionally biased region" description="Low complexity" evidence="4">
    <location>
        <begin position="1406"/>
        <end position="1432"/>
    </location>
</feature>
<evidence type="ECO:0000256" key="1">
    <source>
        <dbReference type="ARBA" id="ARBA00010578"/>
    </source>
</evidence>
<feature type="compositionally biased region" description="Basic and acidic residues" evidence="4">
    <location>
        <begin position="1443"/>
        <end position="1452"/>
    </location>
</feature>
<feature type="region of interest" description="Disordered" evidence="4">
    <location>
        <begin position="448"/>
        <end position="484"/>
    </location>
</feature>
<comment type="similarity">
    <text evidence="1">Belongs to the SEC5 family.</text>
</comment>
<dbReference type="Proteomes" id="UP000612055">
    <property type="component" value="Unassembled WGS sequence"/>
</dbReference>
<name>A0A835YH35_9CHLO</name>
<dbReference type="InterPro" id="IPR029175">
    <property type="entry name" value="EXOC2/Sec5"/>
</dbReference>
<feature type="compositionally biased region" description="Gly residues" evidence="4">
    <location>
        <begin position="472"/>
        <end position="483"/>
    </location>
</feature>
<comment type="caution">
    <text evidence="6">The sequence shown here is derived from an EMBL/GenBank/DDBJ whole genome shotgun (WGS) entry which is preliminary data.</text>
</comment>
<feature type="compositionally biased region" description="Low complexity" evidence="4">
    <location>
        <begin position="459"/>
        <end position="471"/>
    </location>
</feature>
<dbReference type="GO" id="GO:0000145">
    <property type="term" value="C:exocyst"/>
    <property type="evidence" value="ECO:0007669"/>
    <property type="project" value="InterPro"/>
</dbReference>
<proteinExistence type="inferred from homology"/>
<feature type="compositionally biased region" description="Low complexity" evidence="4">
    <location>
        <begin position="568"/>
        <end position="586"/>
    </location>
</feature>
<feature type="compositionally biased region" description="Gly residues" evidence="4">
    <location>
        <begin position="1033"/>
        <end position="1049"/>
    </location>
</feature>
<sequence length="1479" mass="152458">MSDAESDVSAITLSDEEKAQKPRVAGGVLKSAAVAKAGTGGAGGTKAGKHRVSFQVPEEVYEEEEDDDGGGGRGRGRGKGRGEAQGEEDDGRIEDESKPLGWSYFRKKDPSEGPVTWDEVDTAELGYVAENLVRSTTTSANSQTDEVIQQIFQAGLGEVDATVKDPLGRGIIDPVSLTLIKKSKRAAREAAALAGGGKGPKANTRGFRSAKLGAGAEAQAGAAAEAEGPALDEEARRVLPNQEGFEPEAYLATFHADSSLSQLEKGLKSLSRELSERTGQLKKLIRNNFDRFINCKDAIDDIHSKLRKMLVKGGGIMGGGGGGGGGPGGSGASFSSQGGVGTDRIHKSLEQVDAQAKRTFGPILDRAAKADRIRAVASLMQRFDHLFAAPQRIVELAHRGELEQVVREYKRANLLIKPTPTTARVWVSLYGEIEKRATEVFSAVRQLVTDPPPESPPLGQDGPGWDAAAGAYGAGAGPSGSGPGADSALGCMASEDARRRLGQLPDYLLFMCLMRQERLPLAREDDPMKLFVGRLQAHVEARMQDCDRRHTQRLGQLVTTWMRAAGLAGSGPSASSSAAAAATAPSAGGGGGGGGSGHPPARSISAGAASLQSSLSVLGLRDLSQQHLGAAGAGANAGGGGAEGEAGPGPSLGLDDDGEDLDEEGEAAEAAFLLWQGSLAQSTSPFSDMAGAPGLPYHIRIELRRLVQDPGGHGGTAAGYGYGGEAAGAAEPLPVSAHAPEPVLTAGQRQWVSYVCSVSDLLLWAVPGLWATCNSPKYGAHGDLDEQSKEGLAKGPSLARRLVEALVSMYALRLRRAAQSLARAGPTQPGLPLIVKDACHLWSSLARAGVGSRALGALREGVLAALGLHVGVLGDHLAALPLLLFAADDFRLDLLAPDSQPVTALPRRLEEEVGVALLHYQWPLRAVVEAAGGVDDVPPESSWKPMQGSVLACFAQLSEALAEYARSLYADASAGGSGKMMGPNRSLEESISLNSNASAHGPTPSTHRGASAFAAEGLDPMASLGSSLSLGTSVGGPGAGDEGGRGAAGGSNDVRVLLVTSNSTVIRTRVMPGVVDRYRRLLAPSGDALALCQKRQRELTTSMRRSNEALGSSYLFRKEQAVQAAVERYVAAESAPLPGSELLGPGGAGAGGKRGAGTGGRMLPSPAGPTPGCEAVLGLLMAIHNESLKYSPSNLRSFMEALAERLVESLHRACRGLAEAAQHGPAAGAGAERARGRKAAAVGPGPGPGEVGPSVEQLVALWADTAFLSLAMRPLLTSALAGQLKETKVALGDAVVALQGARRYRPASSPAAAVMGLGGGQEVSAALSDLLLAPIKSEWLSRHALNIRCFAAMAPPPAQHTAVAPPPAGPEAAAQGRARRGAGEDAETKSTRAGGSESPPKRQGSGAAKAAVRAVTAAVGGWRAKMRAAAAESPEEPSSPRVPRREARRDGRAPPPAVEVEEDEPPVLVKPSRRARAGA</sequence>
<reference evidence="6" key="1">
    <citation type="journal article" date="2020" name="bioRxiv">
        <title>Comparative genomics of Chlamydomonas.</title>
        <authorList>
            <person name="Craig R.J."/>
            <person name="Hasan A.R."/>
            <person name="Ness R.W."/>
            <person name="Keightley P.D."/>
        </authorList>
    </citation>
    <scope>NUCLEOTIDE SEQUENCE</scope>
    <source>
        <strain evidence="6">CCAP 11/70</strain>
    </source>
</reference>
<feature type="compositionally biased region" description="Basic and acidic residues" evidence="4">
    <location>
        <begin position="1381"/>
        <end position="1390"/>
    </location>
</feature>
<feature type="compositionally biased region" description="Low complexity" evidence="4">
    <location>
        <begin position="1222"/>
        <end position="1231"/>
    </location>
</feature>
<dbReference type="PANTHER" id="PTHR13043">
    <property type="entry name" value="EXOCYST COMPLEX COMPONENT SEC5"/>
    <property type="match status" value="1"/>
</dbReference>
<feature type="compositionally biased region" description="Gly residues" evidence="4">
    <location>
        <begin position="631"/>
        <end position="647"/>
    </location>
</feature>